<protein>
    <submittedName>
        <fullName evidence="10">Two-component system, OmpR family, response regulator</fullName>
    </submittedName>
</protein>
<proteinExistence type="predicted"/>
<evidence type="ECO:0000256" key="7">
    <source>
        <dbReference type="PROSITE-ProRule" id="PRU01091"/>
    </source>
</evidence>
<dbReference type="InterPro" id="IPR036388">
    <property type="entry name" value="WH-like_DNA-bd_sf"/>
</dbReference>
<dbReference type="Gene3D" id="6.10.250.690">
    <property type="match status" value="1"/>
</dbReference>
<evidence type="ECO:0000313" key="11">
    <source>
        <dbReference type="Proteomes" id="UP000192923"/>
    </source>
</evidence>
<dbReference type="GO" id="GO:0000976">
    <property type="term" value="F:transcription cis-regulatory region binding"/>
    <property type="evidence" value="ECO:0007669"/>
    <property type="project" value="TreeGrafter"/>
</dbReference>
<feature type="domain" description="OmpR/PhoB-type" evidence="9">
    <location>
        <begin position="124"/>
        <end position="218"/>
    </location>
</feature>
<evidence type="ECO:0000256" key="5">
    <source>
        <dbReference type="ARBA" id="ARBA00023163"/>
    </source>
</evidence>
<evidence type="ECO:0000259" key="8">
    <source>
        <dbReference type="PROSITE" id="PS50110"/>
    </source>
</evidence>
<dbReference type="InterPro" id="IPR001789">
    <property type="entry name" value="Sig_transdc_resp-reg_receiver"/>
</dbReference>
<dbReference type="SUPFAM" id="SSF46894">
    <property type="entry name" value="C-terminal effector domain of the bipartite response regulators"/>
    <property type="match status" value="1"/>
</dbReference>
<dbReference type="PROSITE" id="PS51755">
    <property type="entry name" value="OMPR_PHOB"/>
    <property type="match status" value="1"/>
</dbReference>
<dbReference type="PANTHER" id="PTHR48111">
    <property type="entry name" value="REGULATOR OF RPOS"/>
    <property type="match status" value="1"/>
</dbReference>
<dbReference type="Gene3D" id="3.40.50.2300">
    <property type="match status" value="1"/>
</dbReference>
<gene>
    <name evidence="10" type="ORF">SAMN02949497_0855</name>
</gene>
<dbReference type="InterPro" id="IPR011006">
    <property type="entry name" value="CheY-like_superfamily"/>
</dbReference>
<evidence type="ECO:0000256" key="2">
    <source>
        <dbReference type="ARBA" id="ARBA00023012"/>
    </source>
</evidence>
<dbReference type="STRING" id="1760988.SAMN02949497_0855"/>
<dbReference type="Gene3D" id="1.10.10.10">
    <property type="entry name" value="Winged helix-like DNA-binding domain superfamily/Winged helix DNA-binding domain"/>
    <property type="match status" value="1"/>
</dbReference>
<keyword evidence="3" id="KW-0805">Transcription regulation</keyword>
<dbReference type="PANTHER" id="PTHR48111:SF67">
    <property type="entry name" value="TRANSCRIPTIONAL REGULATORY PROTEIN TCTD"/>
    <property type="match status" value="1"/>
</dbReference>
<dbReference type="SMART" id="SM00448">
    <property type="entry name" value="REC"/>
    <property type="match status" value="1"/>
</dbReference>
<dbReference type="EMBL" id="FXAM01000001">
    <property type="protein sequence ID" value="SMF93568.1"/>
    <property type="molecule type" value="Genomic_DNA"/>
</dbReference>
<dbReference type="InterPro" id="IPR001867">
    <property type="entry name" value="OmpR/PhoB-type_DNA-bd"/>
</dbReference>
<reference evidence="10 11" key="1">
    <citation type="submission" date="2016-12" db="EMBL/GenBank/DDBJ databases">
        <authorList>
            <person name="Song W.-J."/>
            <person name="Kurnit D.M."/>
        </authorList>
    </citation>
    <scope>NUCLEOTIDE SEQUENCE [LARGE SCALE GENOMIC DNA]</scope>
    <source>
        <strain evidence="10 11">175</strain>
    </source>
</reference>
<dbReference type="SMART" id="SM00862">
    <property type="entry name" value="Trans_reg_C"/>
    <property type="match status" value="1"/>
</dbReference>
<dbReference type="SUPFAM" id="SSF52172">
    <property type="entry name" value="CheY-like"/>
    <property type="match status" value="1"/>
</dbReference>
<feature type="modified residue" description="4-aspartylphosphate" evidence="6">
    <location>
        <position position="51"/>
    </location>
</feature>
<evidence type="ECO:0000313" key="10">
    <source>
        <dbReference type="EMBL" id="SMF93568.1"/>
    </source>
</evidence>
<dbReference type="Pfam" id="PF00486">
    <property type="entry name" value="Trans_reg_C"/>
    <property type="match status" value="1"/>
</dbReference>
<evidence type="ECO:0000256" key="6">
    <source>
        <dbReference type="PROSITE-ProRule" id="PRU00169"/>
    </source>
</evidence>
<evidence type="ECO:0000256" key="4">
    <source>
        <dbReference type="ARBA" id="ARBA00023125"/>
    </source>
</evidence>
<dbReference type="GO" id="GO:0006355">
    <property type="term" value="P:regulation of DNA-templated transcription"/>
    <property type="evidence" value="ECO:0007669"/>
    <property type="project" value="InterPro"/>
</dbReference>
<dbReference type="CDD" id="cd00383">
    <property type="entry name" value="trans_reg_C"/>
    <property type="match status" value="1"/>
</dbReference>
<accession>A0A1Y6CSJ0</accession>
<keyword evidence="1 6" id="KW-0597">Phosphoprotein</keyword>
<feature type="domain" description="Response regulatory" evidence="8">
    <location>
        <begin position="2"/>
        <end position="116"/>
    </location>
</feature>
<evidence type="ECO:0000259" key="9">
    <source>
        <dbReference type="PROSITE" id="PS51755"/>
    </source>
</evidence>
<evidence type="ECO:0000256" key="1">
    <source>
        <dbReference type="ARBA" id="ARBA00022553"/>
    </source>
</evidence>
<dbReference type="GO" id="GO:0032993">
    <property type="term" value="C:protein-DNA complex"/>
    <property type="evidence" value="ECO:0007669"/>
    <property type="project" value="TreeGrafter"/>
</dbReference>
<organism evidence="10 11">
    <name type="scientific">Methylomagnum ishizawai</name>
    <dbReference type="NCBI Taxonomy" id="1760988"/>
    <lineage>
        <taxon>Bacteria</taxon>
        <taxon>Pseudomonadati</taxon>
        <taxon>Pseudomonadota</taxon>
        <taxon>Gammaproteobacteria</taxon>
        <taxon>Methylococcales</taxon>
        <taxon>Methylococcaceae</taxon>
        <taxon>Methylomagnum</taxon>
    </lineage>
</organism>
<dbReference type="FunFam" id="3.40.50.2300:FF:000002">
    <property type="entry name" value="DNA-binding response regulator PhoP"/>
    <property type="match status" value="1"/>
</dbReference>
<keyword evidence="4 7" id="KW-0238">DNA-binding</keyword>
<feature type="DNA-binding region" description="OmpR/PhoB-type" evidence="7">
    <location>
        <begin position="124"/>
        <end position="218"/>
    </location>
</feature>
<dbReference type="AlphaFoldDB" id="A0A1Y6CSJ0"/>
<keyword evidence="2" id="KW-0902">Two-component regulatory system</keyword>
<dbReference type="Proteomes" id="UP000192923">
    <property type="component" value="Unassembled WGS sequence"/>
</dbReference>
<dbReference type="OrthoDB" id="9802426at2"/>
<dbReference type="PROSITE" id="PS50110">
    <property type="entry name" value="RESPONSE_REGULATORY"/>
    <property type="match status" value="1"/>
</dbReference>
<keyword evidence="11" id="KW-1185">Reference proteome</keyword>
<dbReference type="InterPro" id="IPR039420">
    <property type="entry name" value="WalR-like"/>
</dbReference>
<dbReference type="InterPro" id="IPR016032">
    <property type="entry name" value="Sig_transdc_resp-reg_C-effctor"/>
</dbReference>
<dbReference type="GO" id="GO:0005829">
    <property type="term" value="C:cytosol"/>
    <property type="evidence" value="ECO:0007669"/>
    <property type="project" value="TreeGrafter"/>
</dbReference>
<dbReference type="Pfam" id="PF00072">
    <property type="entry name" value="Response_reg"/>
    <property type="match status" value="1"/>
</dbReference>
<dbReference type="GO" id="GO:0000156">
    <property type="term" value="F:phosphorelay response regulator activity"/>
    <property type="evidence" value="ECO:0007669"/>
    <property type="project" value="TreeGrafter"/>
</dbReference>
<sequence>MRLLLAEDDPMIGKSVQIGLKKEAYAVDWVRDGIAAELALGNDVYDLLLLDLGLPRKSGLEVLAGLRAKKNTLPVLILTARDAVADRVKGLDGGADDYLVKPFDLDELTARIRALLRRRDGRAEPVIEHGALRVNPVSHEVSLDGQPIALSAREFALLSALLERPGVPLSRKQLEDRIYGWGEEIESNAVEVYIHALRRKLGPDWVRNVRGVGYLLPNQP</sequence>
<keyword evidence="5" id="KW-0804">Transcription</keyword>
<evidence type="ECO:0000256" key="3">
    <source>
        <dbReference type="ARBA" id="ARBA00023015"/>
    </source>
</evidence>
<name>A0A1Y6CSJ0_9GAMM</name>